<gene>
    <name evidence="2" type="ordered locus">Caur_0414</name>
</gene>
<dbReference type="KEGG" id="cau:Caur_0414"/>
<dbReference type="AlphaFoldDB" id="A9WDQ8"/>
<dbReference type="InterPro" id="IPR013216">
    <property type="entry name" value="Methyltransf_11"/>
</dbReference>
<dbReference type="GO" id="GO:0032259">
    <property type="term" value="P:methylation"/>
    <property type="evidence" value="ECO:0007669"/>
    <property type="project" value="UniProtKB-KW"/>
</dbReference>
<dbReference type="eggNOG" id="COG2226">
    <property type="taxonomic scope" value="Bacteria"/>
</dbReference>
<sequence length="273" mass="28947">MPLPITFDQIADVYDAQRAHPAEVSTAIGQAIVDQAGSGARVLEIGIGSGRIALPVAAAGATVIGIDISAGMLHVAHRRAEETGTPLHLVQADAQYLPFATATFDAVLAVHVLHLLPNWRAGLAEMVRVTRPGGVIIQGVDWRDPASCVGLLRGQLRQTVMDLLPGARPPGAGAAVSQHLAKLGAPVVEEGIVAARWHRTLSPAEVIAGMAARSDAETWALSDEVLQTAIERVQGWAAQQWPDLNERQEVEHRFLLTVSRVSTAPANDQRGGR</sequence>
<evidence type="ECO:0000313" key="3">
    <source>
        <dbReference type="Proteomes" id="UP000002008"/>
    </source>
</evidence>
<protein>
    <submittedName>
        <fullName evidence="2">Methyltransferase type 11</fullName>
    </submittedName>
</protein>
<keyword evidence="3" id="KW-1185">Reference proteome</keyword>
<dbReference type="CDD" id="cd02440">
    <property type="entry name" value="AdoMet_MTases"/>
    <property type="match status" value="1"/>
</dbReference>
<keyword evidence="2" id="KW-0489">Methyltransferase</keyword>
<dbReference type="PATRIC" id="fig|324602.8.peg.470"/>
<dbReference type="RefSeq" id="WP_012256320.1">
    <property type="nucleotide sequence ID" value="NC_010175.1"/>
</dbReference>
<accession>A9WDQ8</accession>
<name>A9WDQ8_CHLAA</name>
<dbReference type="PANTHER" id="PTHR43591">
    <property type="entry name" value="METHYLTRANSFERASE"/>
    <property type="match status" value="1"/>
</dbReference>
<dbReference type="STRING" id="324602.Caur_0414"/>
<dbReference type="Gene3D" id="3.40.50.150">
    <property type="entry name" value="Vaccinia Virus protein VP39"/>
    <property type="match status" value="1"/>
</dbReference>
<proteinExistence type="predicted"/>
<dbReference type="Pfam" id="PF08241">
    <property type="entry name" value="Methyltransf_11"/>
    <property type="match status" value="1"/>
</dbReference>
<dbReference type="Proteomes" id="UP000002008">
    <property type="component" value="Chromosome"/>
</dbReference>
<dbReference type="HOGENOM" id="CLU_089571_0_0_0"/>
<dbReference type="InterPro" id="IPR029063">
    <property type="entry name" value="SAM-dependent_MTases_sf"/>
</dbReference>
<organism evidence="2 3">
    <name type="scientific">Chloroflexus aurantiacus (strain ATCC 29366 / DSM 635 / J-10-fl)</name>
    <dbReference type="NCBI Taxonomy" id="324602"/>
    <lineage>
        <taxon>Bacteria</taxon>
        <taxon>Bacillati</taxon>
        <taxon>Chloroflexota</taxon>
        <taxon>Chloroflexia</taxon>
        <taxon>Chloroflexales</taxon>
        <taxon>Chloroflexineae</taxon>
        <taxon>Chloroflexaceae</taxon>
        <taxon>Chloroflexus</taxon>
    </lineage>
</organism>
<evidence type="ECO:0000313" key="2">
    <source>
        <dbReference type="EMBL" id="ABY33664.1"/>
    </source>
</evidence>
<dbReference type="SUPFAM" id="SSF53335">
    <property type="entry name" value="S-adenosyl-L-methionine-dependent methyltransferases"/>
    <property type="match status" value="1"/>
</dbReference>
<feature type="domain" description="Methyltransferase type 11" evidence="1">
    <location>
        <begin position="43"/>
        <end position="137"/>
    </location>
</feature>
<dbReference type="EMBL" id="CP000909">
    <property type="protein sequence ID" value="ABY33664.1"/>
    <property type="molecule type" value="Genomic_DNA"/>
</dbReference>
<dbReference type="EnsemblBacteria" id="ABY33664">
    <property type="protein sequence ID" value="ABY33664"/>
    <property type="gene ID" value="Caur_0414"/>
</dbReference>
<dbReference type="PANTHER" id="PTHR43591:SF24">
    <property type="entry name" value="2-METHOXY-6-POLYPRENYL-1,4-BENZOQUINOL METHYLASE, MITOCHONDRIAL"/>
    <property type="match status" value="1"/>
</dbReference>
<evidence type="ECO:0000259" key="1">
    <source>
        <dbReference type="Pfam" id="PF08241"/>
    </source>
</evidence>
<dbReference type="GO" id="GO:0008168">
    <property type="term" value="F:methyltransferase activity"/>
    <property type="evidence" value="ECO:0000318"/>
    <property type="project" value="GO_Central"/>
</dbReference>
<dbReference type="Gene3D" id="1.10.8.900">
    <property type="match status" value="1"/>
</dbReference>
<keyword evidence="2" id="KW-0808">Transferase</keyword>
<dbReference type="GO" id="GO:0008757">
    <property type="term" value="F:S-adenosylmethionine-dependent methyltransferase activity"/>
    <property type="evidence" value="ECO:0007669"/>
    <property type="project" value="InterPro"/>
</dbReference>
<dbReference type="InParanoid" id="A9WDQ8"/>
<reference evidence="3" key="1">
    <citation type="journal article" date="2011" name="BMC Genomics">
        <title>Complete genome sequence of the filamentous anoxygenic phototrophic bacterium Chloroflexus aurantiacus.</title>
        <authorList>
            <person name="Tang K.H."/>
            <person name="Barry K."/>
            <person name="Chertkov O."/>
            <person name="Dalin E."/>
            <person name="Han C.S."/>
            <person name="Hauser L.J."/>
            <person name="Honchak B.M."/>
            <person name="Karbach L.E."/>
            <person name="Land M.L."/>
            <person name="Lapidus A."/>
            <person name="Larimer F.W."/>
            <person name="Mikhailova N."/>
            <person name="Pitluck S."/>
            <person name="Pierson B.K."/>
            <person name="Blankenship R.E."/>
        </authorList>
    </citation>
    <scope>NUCLEOTIDE SEQUENCE [LARGE SCALE GENOMIC DNA]</scope>
    <source>
        <strain evidence="3">ATCC 29366 / DSM 635 / J-10-fl</strain>
    </source>
</reference>